<reference evidence="2 3" key="1">
    <citation type="journal article" date="2018" name="Front. Microbiol.">
        <title>Prospects for Fungal Bioremediation of Acidic Radioactive Waste Sites: Characterization and Genome Sequence of Rhodotorula taiwanensis MD1149.</title>
        <authorList>
            <person name="Tkavc R."/>
            <person name="Matrosova V.Y."/>
            <person name="Grichenko O.E."/>
            <person name="Gostincar C."/>
            <person name="Volpe R.P."/>
            <person name="Klimenkova P."/>
            <person name="Gaidamakova E.K."/>
            <person name="Zhou C.E."/>
            <person name="Stewart B.J."/>
            <person name="Lyman M.G."/>
            <person name="Malfatti S.A."/>
            <person name="Rubinfeld B."/>
            <person name="Courtot M."/>
            <person name="Singh J."/>
            <person name="Dalgard C.L."/>
            <person name="Hamilton T."/>
            <person name="Frey K.G."/>
            <person name="Gunde-Cimerman N."/>
            <person name="Dugan L."/>
            <person name="Daly M.J."/>
        </authorList>
    </citation>
    <scope>NUCLEOTIDE SEQUENCE [LARGE SCALE GENOMIC DNA]</scope>
    <source>
        <strain evidence="2 3">MD1149</strain>
    </source>
</reference>
<evidence type="ECO:0000313" key="3">
    <source>
        <dbReference type="Proteomes" id="UP000237144"/>
    </source>
</evidence>
<gene>
    <name evidence="2" type="ORF">BMF94_3920</name>
</gene>
<feature type="compositionally biased region" description="Low complexity" evidence="1">
    <location>
        <begin position="61"/>
        <end position="80"/>
    </location>
</feature>
<dbReference type="PANTHER" id="PTHR28630:SF3">
    <property type="entry name" value="PEROXIREDOXIN-LIKE 2C"/>
    <property type="match status" value="1"/>
</dbReference>
<accession>A0A2S5B8H6</accession>
<dbReference type="InterPro" id="IPR032801">
    <property type="entry name" value="PXL2A/B/C"/>
</dbReference>
<dbReference type="OrthoDB" id="40334at2759"/>
<feature type="region of interest" description="Disordered" evidence="1">
    <location>
        <begin position="1"/>
        <end position="101"/>
    </location>
</feature>
<comment type="caution">
    <text evidence="2">The sequence shown here is derived from an EMBL/GenBank/DDBJ whole genome shotgun (WGS) entry which is preliminary data.</text>
</comment>
<feature type="compositionally biased region" description="Acidic residues" evidence="1">
    <location>
        <begin position="255"/>
        <end position="265"/>
    </location>
</feature>
<name>A0A2S5B8H6_9BASI</name>
<keyword evidence="3" id="KW-1185">Reference proteome</keyword>
<evidence type="ECO:0008006" key="4">
    <source>
        <dbReference type="Google" id="ProtNLM"/>
    </source>
</evidence>
<sequence>MPRLPFLRRASANDSDLVHPKEAASVVRRHSLVDTESPKLPPIPKVSPLLNPTDREQLDRATTATSAASSRYSAGSSSQGHHSDDSAGSGSTGGRRYGSADEGTVYTTATSVEEGVEEQEKSPVFAQRFMAPTHREKPAQASLPEAWFLPWLAPLQRPDIFVRKASLVPGELSPEEDDPALLEAERILLSTPEPTELPNVSTETLHIRPLSVGMYKRPSLPLPDLPTMRTFSSTRPPAAVFPARHAVARVPVPYDSDEDDGEETERENSVARPRVTVAAPPPPARPRPGQRRRPSKLKKKRRGSSSGASSGGETKPKKLPFDRFSFPTEEGLAKALECELATESGEAVTFGNVLRERQHEKVVVIFLRHAWCGLCQQYVEALNRASINLLSVTGTMFAGLDHRPTSSRFAPLDVVLINSSTPALIGPYRQRHHTPFPLYSDRHRKLYKALGMTRKTWDMGKDADKGSYIVKSQLQNVTSSISAGVKLPKYPGSQTQLGGEFVFEHVKESDTFKCLFVSRMHNTRAHAELRDVFAAAGIELDAEDAASVYGG</sequence>
<dbReference type="EMBL" id="PJQD01000042">
    <property type="protein sequence ID" value="POY73082.1"/>
    <property type="molecule type" value="Genomic_DNA"/>
</dbReference>
<dbReference type="STRING" id="741276.A0A2S5B8H6"/>
<feature type="region of interest" description="Disordered" evidence="1">
    <location>
        <begin position="251"/>
        <end position="323"/>
    </location>
</feature>
<protein>
    <recommendedName>
        <fullName evidence="4">Thioredoxin domain-containing protein</fullName>
    </recommendedName>
</protein>
<organism evidence="2 3">
    <name type="scientific">Rhodotorula taiwanensis</name>
    <dbReference type="NCBI Taxonomy" id="741276"/>
    <lineage>
        <taxon>Eukaryota</taxon>
        <taxon>Fungi</taxon>
        <taxon>Dikarya</taxon>
        <taxon>Basidiomycota</taxon>
        <taxon>Pucciniomycotina</taxon>
        <taxon>Microbotryomycetes</taxon>
        <taxon>Sporidiobolales</taxon>
        <taxon>Sporidiobolaceae</taxon>
        <taxon>Rhodotorula</taxon>
    </lineage>
</organism>
<dbReference type="AlphaFoldDB" id="A0A2S5B8H6"/>
<evidence type="ECO:0000256" key="1">
    <source>
        <dbReference type="SAM" id="MobiDB-lite"/>
    </source>
</evidence>
<proteinExistence type="predicted"/>
<dbReference type="Pfam" id="PF13911">
    <property type="entry name" value="AhpC-TSA_2"/>
    <property type="match status" value="1"/>
</dbReference>
<evidence type="ECO:0000313" key="2">
    <source>
        <dbReference type="EMBL" id="POY73082.1"/>
    </source>
</evidence>
<feature type="compositionally biased region" description="Basic residues" evidence="1">
    <location>
        <begin position="288"/>
        <end position="303"/>
    </location>
</feature>
<dbReference type="Proteomes" id="UP000237144">
    <property type="component" value="Unassembled WGS sequence"/>
</dbReference>
<dbReference type="Gene3D" id="3.40.30.10">
    <property type="entry name" value="Glutaredoxin"/>
    <property type="match status" value="1"/>
</dbReference>
<dbReference type="SUPFAM" id="SSF52833">
    <property type="entry name" value="Thioredoxin-like"/>
    <property type="match status" value="1"/>
</dbReference>
<dbReference type="InterPro" id="IPR036249">
    <property type="entry name" value="Thioredoxin-like_sf"/>
</dbReference>
<dbReference type="PANTHER" id="PTHR28630">
    <property type="match status" value="1"/>
</dbReference>